<evidence type="ECO:0000256" key="2">
    <source>
        <dbReference type="ARBA" id="ARBA00023002"/>
    </source>
</evidence>
<dbReference type="SUPFAM" id="SSF51735">
    <property type="entry name" value="NAD(P)-binding Rossmann-fold domains"/>
    <property type="match status" value="1"/>
</dbReference>
<keyword evidence="2" id="KW-0560">Oxidoreductase</keyword>
<organism evidence="4 5">
    <name type="scientific">Sipha flava</name>
    <name type="common">yellow sugarcane aphid</name>
    <dbReference type="NCBI Taxonomy" id="143950"/>
    <lineage>
        <taxon>Eukaryota</taxon>
        <taxon>Metazoa</taxon>
        <taxon>Ecdysozoa</taxon>
        <taxon>Arthropoda</taxon>
        <taxon>Hexapoda</taxon>
        <taxon>Insecta</taxon>
        <taxon>Pterygota</taxon>
        <taxon>Neoptera</taxon>
        <taxon>Paraneoptera</taxon>
        <taxon>Hemiptera</taxon>
        <taxon>Sternorrhyncha</taxon>
        <taxon>Aphidomorpha</taxon>
        <taxon>Aphidoidea</taxon>
        <taxon>Aphididae</taxon>
        <taxon>Sipha</taxon>
    </lineage>
</organism>
<dbReference type="OrthoDB" id="1933717at2759"/>
<reference evidence="5" key="1">
    <citation type="submission" date="2025-08" db="UniProtKB">
        <authorList>
            <consortium name="RefSeq"/>
        </authorList>
    </citation>
    <scope>IDENTIFICATION</scope>
    <source>
        <tissue evidence="5">Whole body</tissue>
    </source>
</reference>
<dbReference type="PRINTS" id="PR00081">
    <property type="entry name" value="GDHRDH"/>
</dbReference>
<keyword evidence="4" id="KW-1185">Reference proteome</keyword>
<dbReference type="InterPro" id="IPR036291">
    <property type="entry name" value="NAD(P)-bd_dom_sf"/>
</dbReference>
<dbReference type="PANTHER" id="PTHR43115">
    <property type="entry name" value="DEHYDROGENASE/REDUCTASE SDR FAMILY MEMBER 11"/>
    <property type="match status" value="1"/>
</dbReference>
<dbReference type="RefSeq" id="XP_025406228.1">
    <property type="nucleotide sequence ID" value="XM_025550443.1"/>
</dbReference>
<evidence type="ECO:0000256" key="1">
    <source>
        <dbReference type="ARBA" id="ARBA00006484"/>
    </source>
</evidence>
<evidence type="ECO:0000256" key="3">
    <source>
        <dbReference type="RuleBase" id="RU000363"/>
    </source>
</evidence>
<dbReference type="Proteomes" id="UP000694846">
    <property type="component" value="Unplaced"/>
</dbReference>
<dbReference type="AlphaFoldDB" id="A0A8B8F666"/>
<dbReference type="GeneID" id="112680365"/>
<gene>
    <name evidence="5" type="primary">LOC112680365</name>
</gene>
<dbReference type="FunFam" id="3.40.50.720:FF:000047">
    <property type="entry name" value="NADP-dependent L-serine/L-allo-threonine dehydrogenase"/>
    <property type="match status" value="1"/>
</dbReference>
<dbReference type="PANTHER" id="PTHR43115:SF4">
    <property type="entry name" value="DEHYDROGENASE_REDUCTASE SDR FAMILY MEMBER 11"/>
    <property type="match status" value="1"/>
</dbReference>
<comment type="similarity">
    <text evidence="1 3">Belongs to the short-chain dehydrogenases/reductases (SDR) family.</text>
</comment>
<dbReference type="PRINTS" id="PR00080">
    <property type="entry name" value="SDRFAMILY"/>
</dbReference>
<evidence type="ECO:0000313" key="4">
    <source>
        <dbReference type="Proteomes" id="UP000694846"/>
    </source>
</evidence>
<dbReference type="GO" id="GO:0016616">
    <property type="term" value="F:oxidoreductase activity, acting on the CH-OH group of donors, NAD or NADP as acceptor"/>
    <property type="evidence" value="ECO:0007669"/>
    <property type="project" value="UniProtKB-ARBA"/>
</dbReference>
<proteinExistence type="inferred from homology"/>
<accession>A0A8B8F666</accession>
<sequence length="263" mass="28757">MITRLYSMDHLRGHVAVVTGCSAGIGAALAMKLVKAGLIVVGLARRIIRLQELKTAMEENNMVGKFYPLECDLTNENDILKAFKWIDDNLGGIHFLINNAGIVRISSIMGGSTDNWQEVINCNVMAPAICSKEAYKLMKKHDVIHGHIIQINSITGHSYSVNPGNKMYNASKQALRVLTEGLRHEIAAAGDGHIKVSSISPGFVDTEIFDAAKIHKSKLNPSVTLSAEEMADMIIFVMATQPNILIAEMIVLSRGRTIQTYPS</sequence>
<dbReference type="Pfam" id="PF00106">
    <property type="entry name" value="adh_short"/>
    <property type="match status" value="1"/>
</dbReference>
<dbReference type="InterPro" id="IPR002347">
    <property type="entry name" value="SDR_fam"/>
</dbReference>
<dbReference type="Gene3D" id="3.40.50.720">
    <property type="entry name" value="NAD(P)-binding Rossmann-like Domain"/>
    <property type="match status" value="1"/>
</dbReference>
<evidence type="ECO:0000313" key="5">
    <source>
        <dbReference type="RefSeq" id="XP_025406228.1"/>
    </source>
</evidence>
<name>A0A8B8F666_9HEMI</name>
<protein>
    <submittedName>
        <fullName evidence="5">Farnesol dehydrogenase-like isoform X1</fullName>
    </submittedName>
</protein>